<dbReference type="GeneID" id="116308484"/>
<dbReference type="OrthoDB" id="10505874at2759"/>
<name>A0A6P8J414_ACTTE</name>
<proteinExistence type="predicted"/>
<evidence type="ECO:0000313" key="4">
    <source>
        <dbReference type="RefSeq" id="XP_031574771.1"/>
    </source>
</evidence>
<dbReference type="Proteomes" id="UP000515163">
    <property type="component" value="Unplaced"/>
</dbReference>
<gene>
    <name evidence="4" type="primary">LOC116308484</name>
</gene>
<evidence type="ECO:0000256" key="2">
    <source>
        <dbReference type="SAM" id="SignalP"/>
    </source>
</evidence>
<feature type="region of interest" description="Disordered" evidence="1">
    <location>
        <begin position="164"/>
        <end position="312"/>
    </location>
</feature>
<feature type="signal peptide" evidence="2">
    <location>
        <begin position="1"/>
        <end position="27"/>
    </location>
</feature>
<feature type="compositionally biased region" description="Low complexity" evidence="1">
    <location>
        <begin position="205"/>
        <end position="236"/>
    </location>
</feature>
<keyword evidence="2" id="KW-0732">Signal</keyword>
<feature type="compositionally biased region" description="Low complexity" evidence="1">
    <location>
        <begin position="167"/>
        <end position="182"/>
    </location>
</feature>
<keyword evidence="3" id="KW-1185">Reference proteome</keyword>
<protein>
    <submittedName>
        <fullName evidence="4">Threonine-rich protein-like</fullName>
    </submittedName>
</protein>
<feature type="compositionally biased region" description="Low complexity" evidence="1">
    <location>
        <begin position="280"/>
        <end position="293"/>
    </location>
</feature>
<dbReference type="RefSeq" id="XP_031574771.1">
    <property type="nucleotide sequence ID" value="XM_031718911.1"/>
</dbReference>
<dbReference type="AlphaFoldDB" id="A0A6P8J414"/>
<evidence type="ECO:0000256" key="1">
    <source>
        <dbReference type="SAM" id="MobiDB-lite"/>
    </source>
</evidence>
<accession>A0A6P8J414</accession>
<organism evidence="3 4">
    <name type="scientific">Actinia tenebrosa</name>
    <name type="common">Australian red waratah sea anemone</name>
    <dbReference type="NCBI Taxonomy" id="6105"/>
    <lineage>
        <taxon>Eukaryota</taxon>
        <taxon>Metazoa</taxon>
        <taxon>Cnidaria</taxon>
        <taxon>Anthozoa</taxon>
        <taxon>Hexacorallia</taxon>
        <taxon>Actiniaria</taxon>
        <taxon>Actiniidae</taxon>
        <taxon>Actinia</taxon>
    </lineage>
</organism>
<feature type="chain" id="PRO_5027798982" evidence="2">
    <location>
        <begin position="28"/>
        <end position="391"/>
    </location>
</feature>
<dbReference type="PRINTS" id="PR01217">
    <property type="entry name" value="PRICHEXTENSN"/>
</dbReference>
<dbReference type="InParanoid" id="A0A6P8J414"/>
<evidence type="ECO:0000313" key="3">
    <source>
        <dbReference type="Proteomes" id="UP000515163"/>
    </source>
</evidence>
<sequence>MDGSWRYGLVFLVVLSLFLFLTDQTSAIRYAGEPVECDAMELEKVGCFTDDQQVPRPLPKMLFTNVNETSPYFSGVKVNEPDPDSYMINLICICAQEALYKGYNMFGLQHYGECWSGRNIITFQNFNRNGPSTHCITWKGKPCKKGLDCIGEDNTNFVYKVKDKPLPTSSATSTAKSTGSPTQPSSKPLTTKKIAKPTKNVPFHTPSGAATSTPKSTGSPTKPSSKPSTTTAKPAKSFPPPSPSGSGTSTAKSTGSPTKPSSKPSTTTAKPAKRFPSPSPSGSGTSTAKSTGSQTKPSSRPSATTAKPAKSFPFHFPSGSSIPYVPIPYQMPSYQVPQSITYPTCPVFSCPTTCYPACTIACCRSKLTRKTKAKSHHKRAVLANLNEAQGF</sequence>
<feature type="compositionally biased region" description="Polar residues" evidence="1">
    <location>
        <begin position="294"/>
        <end position="305"/>
    </location>
</feature>
<feature type="compositionally biased region" description="Low complexity" evidence="1">
    <location>
        <begin position="244"/>
        <end position="270"/>
    </location>
</feature>
<dbReference type="KEGG" id="aten:116308484"/>
<reference evidence="4" key="1">
    <citation type="submission" date="2025-08" db="UniProtKB">
        <authorList>
            <consortium name="RefSeq"/>
        </authorList>
    </citation>
    <scope>IDENTIFICATION</scope>
    <source>
        <tissue evidence="4">Tentacle</tissue>
    </source>
</reference>